<proteinExistence type="predicted"/>
<reference evidence="2" key="1">
    <citation type="submission" date="2020-03" db="EMBL/GenBank/DDBJ databases">
        <title>The deep terrestrial virosphere.</title>
        <authorList>
            <person name="Holmfeldt K."/>
            <person name="Nilsson E."/>
            <person name="Simone D."/>
            <person name="Lopez-Fernandez M."/>
            <person name="Wu X."/>
            <person name="de Brujin I."/>
            <person name="Lundin D."/>
            <person name="Andersson A."/>
            <person name="Bertilsson S."/>
            <person name="Dopson M."/>
        </authorList>
    </citation>
    <scope>NUCLEOTIDE SEQUENCE</scope>
    <source>
        <strain evidence="1">MM171A01623</strain>
        <strain evidence="2">MM171B01775</strain>
    </source>
</reference>
<organism evidence="2">
    <name type="scientific">viral metagenome</name>
    <dbReference type="NCBI Taxonomy" id="1070528"/>
    <lineage>
        <taxon>unclassified sequences</taxon>
        <taxon>metagenomes</taxon>
        <taxon>organismal metagenomes</taxon>
    </lineage>
</organism>
<name>A0A6M3M369_9ZZZZ</name>
<accession>A0A6M3M369</accession>
<gene>
    <name evidence="1" type="ORF">MM171A01623_0010</name>
    <name evidence="2" type="ORF">MM171B01775_0002</name>
</gene>
<dbReference type="EMBL" id="MT143743">
    <property type="protein sequence ID" value="QJB01898.1"/>
    <property type="molecule type" value="Genomic_DNA"/>
</dbReference>
<evidence type="ECO:0000313" key="2">
    <source>
        <dbReference type="EMBL" id="QJB01898.1"/>
    </source>
</evidence>
<protein>
    <submittedName>
        <fullName evidence="2">Uncharacterized protein</fullName>
    </submittedName>
</protein>
<dbReference type="AlphaFoldDB" id="A0A6M3M369"/>
<dbReference type="EMBL" id="MT143604">
    <property type="protein sequence ID" value="QJA98734.1"/>
    <property type="molecule type" value="Genomic_DNA"/>
</dbReference>
<sequence length="124" mass="13813">MDIYLLAQILQGEAGGMGPLGMMAVAMSLSCRIWQHEHDMERIAAEYFGRADPGPAAILLAKLVEGQELPENKYFYCMGEAVDVRPRNWVDGDAVVRVGKDAIHLYEKWPEVRDETTGLSDSTK</sequence>
<evidence type="ECO:0000313" key="1">
    <source>
        <dbReference type="EMBL" id="QJA98734.1"/>
    </source>
</evidence>